<accession>E5A992</accession>
<evidence type="ECO:0000313" key="1">
    <source>
        <dbReference type="EMBL" id="CBY00233.1"/>
    </source>
</evidence>
<gene>
    <name evidence="1" type="ORF">LEMA_uP013630.1</name>
</gene>
<dbReference type="VEuPathDB" id="FungiDB:LEMA_uP013630.1"/>
<dbReference type="EMBL" id="FP929138">
    <property type="protein sequence ID" value="CBY00233.1"/>
    <property type="molecule type" value="Genomic_DNA"/>
</dbReference>
<dbReference type="HOGENOM" id="CLU_2483776_0_0_1"/>
<sequence length="87" mass="9976">MVAEELNTPRQPESLATPHSLATFTGVKYAEFKHLRPLKLLHRVAKQKISSYLSNLLQCGKLSVHANGVRFFLRFFYQLGSLNSSRW</sequence>
<dbReference type="Proteomes" id="UP000002668">
    <property type="component" value="Genome"/>
</dbReference>
<evidence type="ECO:0000313" key="2">
    <source>
        <dbReference type="Proteomes" id="UP000002668"/>
    </source>
</evidence>
<reference evidence="2" key="1">
    <citation type="journal article" date="2011" name="Nat. Commun.">
        <title>Effector diversification within compartments of the Leptosphaeria maculans genome affected by Repeat-Induced Point mutations.</title>
        <authorList>
            <person name="Rouxel T."/>
            <person name="Grandaubert J."/>
            <person name="Hane J.K."/>
            <person name="Hoede C."/>
            <person name="van de Wouw A.P."/>
            <person name="Couloux A."/>
            <person name="Dominguez V."/>
            <person name="Anthouard V."/>
            <person name="Bally P."/>
            <person name="Bourras S."/>
            <person name="Cozijnsen A.J."/>
            <person name="Ciuffetti L.M."/>
            <person name="Degrave A."/>
            <person name="Dilmaghani A."/>
            <person name="Duret L."/>
            <person name="Fudal I."/>
            <person name="Goodwin S.B."/>
            <person name="Gout L."/>
            <person name="Glaser N."/>
            <person name="Linglin J."/>
            <person name="Kema G.H.J."/>
            <person name="Lapalu N."/>
            <person name="Lawrence C.B."/>
            <person name="May K."/>
            <person name="Meyer M."/>
            <person name="Ollivier B."/>
            <person name="Poulain J."/>
            <person name="Schoch C.L."/>
            <person name="Simon A."/>
            <person name="Spatafora J.W."/>
            <person name="Stachowiak A."/>
            <person name="Turgeon B.G."/>
            <person name="Tyler B.M."/>
            <person name="Vincent D."/>
            <person name="Weissenbach J."/>
            <person name="Amselem J."/>
            <person name="Quesneville H."/>
            <person name="Oliver R.P."/>
            <person name="Wincker P."/>
            <person name="Balesdent M.-H."/>
            <person name="Howlett B.J."/>
        </authorList>
    </citation>
    <scope>NUCLEOTIDE SEQUENCE [LARGE SCALE GENOMIC DNA]</scope>
    <source>
        <strain evidence="2">JN3 / isolate v23.1.3 / race Av1-4-5-6-7-8</strain>
    </source>
</reference>
<name>E5A992_LEPMJ</name>
<keyword evidence="2" id="KW-1185">Reference proteome</keyword>
<protein>
    <submittedName>
        <fullName evidence="1">Predicted protein</fullName>
    </submittedName>
</protein>
<dbReference type="InParanoid" id="E5A992"/>
<organism evidence="2">
    <name type="scientific">Leptosphaeria maculans (strain JN3 / isolate v23.1.3 / race Av1-4-5-6-7-8)</name>
    <name type="common">Blackleg fungus</name>
    <name type="synonym">Phoma lingam</name>
    <dbReference type="NCBI Taxonomy" id="985895"/>
    <lineage>
        <taxon>Eukaryota</taxon>
        <taxon>Fungi</taxon>
        <taxon>Dikarya</taxon>
        <taxon>Ascomycota</taxon>
        <taxon>Pezizomycotina</taxon>
        <taxon>Dothideomycetes</taxon>
        <taxon>Pleosporomycetidae</taxon>
        <taxon>Pleosporales</taxon>
        <taxon>Pleosporineae</taxon>
        <taxon>Leptosphaeriaceae</taxon>
        <taxon>Plenodomus</taxon>
        <taxon>Plenodomus lingam/Leptosphaeria maculans species complex</taxon>
    </lineage>
</organism>
<dbReference type="AlphaFoldDB" id="E5A992"/>
<proteinExistence type="predicted"/>